<name>A0A6G9IBT6_9GAMM</name>
<accession>A0A6G9IBT6</accession>
<dbReference type="KEGG" id="orb:IPMB12_08360"/>
<dbReference type="SUPFAM" id="SSF89155">
    <property type="entry name" value="TorD-like"/>
    <property type="match status" value="1"/>
</dbReference>
<dbReference type="FunCoup" id="A0A6G9IBT6">
    <property type="interactions" value="88"/>
</dbReference>
<dbReference type="NCBIfam" id="TIGR00684">
    <property type="entry name" value="narJ"/>
    <property type="match status" value="1"/>
</dbReference>
<proteinExistence type="predicted"/>
<dbReference type="AlphaFoldDB" id="A0A6G9IBT6"/>
<protein>
    <submittedName>
        <fullName evidence="2">Nitrate reductase molybdenum cofactor assembly chaperone</fullName>
    </submittedName>
</protein>
<keyword evidence="3" id="KW-1185">Reference proteome</keyword>
<dbReference type="GO" id="GO:0016530">
    <property type="term" value="F:metallochaperone activity"/>
    <property type="evidence" value="ECO:0007669"/>
    <property type="project" value="TreeGrafter"/>
</dbReference>
<dbReference type="InterPro" id="IPR020945">
    <property type="entry name" value="DMSO/NO3_reduct_chaperone"/>
</dbReference>
<dbReference type="EMBL" id="CP050253">
    <property type="protein sequence ID" value="QIQ21691.1"/>
    <property type="molecule type" value="Genomic_DNA"/>
</dbReference>
<sequence>MKSLMIISCLLEHPTKEIWQAKDELLTEVATCDELSVEQKHQLMSFIQTYLSMPLLEAQSLYCETFDLGQVTSLLIFEHVHGDSRERGQAMVELMNHYQQAGLMLHDQKQLPDYLPLFLEFIAQLPVDKQPSWLHGIATVIRLLEMRLEKKESIYQSLFTLLFALSATQVDEPTLQQQVAQEEVSYTPQMLDKIWQEEQILFQAGSSCQDNIAAKNRNYMQAPVYYIDMDEDKRSRA</sequence>
<gene>
    <name evidence="2" type="primary">narJ</name>
    <name evidence="2" type="ORF">IPMB12_08360</name>
</gene>
<dbReference type="RefSeq" id="WP_166916753.1">
    <property type="nucleotide sequence ID" value="NZ_CP050253.1"/>
</dbReference>
<dbReference type="Gene3D" id="1.10.3480.10">
    <property type="entry name" value="TorD-like"/>
    <property type="match status" value="1"/>
</dbReference>
<dbReference type="InterPro" id="IPR003765">
    <property type="entry name" value="NO3_reductase_chaperone_NarJ"/>
</dbReference>
<dbReference type="PANTHER" id="PTHR43680:SF2">
    <property type="entry name" value="NITRATE REDUCTASE MOLYBDENUM COFACTOR ASSEMBLY CHAPERONE NARJ"/>
    <property type="match status" value="1"/>
</dbReference>
<reference evidence="2 3" key="1">
    <citation type="submission" date="2020-03" db="EMBL/GenBank/DDBJ databases">
        <title>Complete genome sequence of Orbus sp. IPMB12 (BCRC 80908).</title>
        <authorList>
            <person name="Lo W.-S."/>
            <person name="Chang T.-H."/>
            <person name="Kuo C.-H."/>
        </authorList>
    </citation>
    <scope>NUCLEOTIDE SEQUENCE [LARGE SCALE GENOMIC DNA]</scope>
    <source>
        <strain evidence="2 3">IPMB12</strain>
    </source>
</reference>
<evidence type="ECO:0000313" key="3">
    <source>
        <dbReference type="Proteomes" id="UP000501168"/>
    </source>
</evidence>
<dbReference type="InterPro" id="IPR036411">
    <property type="entry name" value="TorD-like_sf"/>
</dbReference>
<organism evidence="2 3">
    <name type="scientific">Zophobihabitans entericus</name>
    <dbReference type="NCBI Taxonomy" id="1635327"/>
    <lineage>
        <taxon>Bacteria</taxon>
        <taxon>Pseudomonadati</taxon>
        <taxon>Pseudomonadota</taxon>
        <taxon>Gammaproteobacteria</taxon>
        <taxon>Orbales</taxon>
        <taxon>Orbaceae</taxon>
        <taxon>Zophobihabitans</taxon>
    </lineage>
</organism>
<evidence type="ECO:0000313" key="2">
    <source>
        <dbReference type="EMBL" id="QIQ21691.1"/>
    </source>
</evidence>
<dbReference type="GO" id="GO:0042128">
    <property type="term" value="P:nitrate assimilation"/>
    <property type="evidence" value="ECO:0007669"/>
    <property type="project" value="UniProtKB-KW"/>
</dbReference>
<dbReference type="Proteomes" id="UP000501168">
    <property type="component" value="Chromosome"/>
</dbReference>
<dbReference type="Pfam" id="PF02613">
    <property type="entry name" value="Nitrate_red_del"/>
    <property type="match status" value="1"/>
</dbReference>
<dbReference type="PANTHER" id="PTHR43680">
    <property type="entry name" value="NITRATE REDUCTASE MOLYBDENUM COFACTOR ASSEMBLY CHAPERONE"/>
    <property type="match status" value="1"/>
</dbReference>
<dbReference type="GO" id="GO:0051082">
    <property type="term" value="F:unfolded protein binding"/>
    <property type="evidence" value="ECO:0007669"/>
    <property type="project" value="InterPro"/>
</dbReference>
<dbReference type="GO" id="GO:0051131">
    <property type="term" value="P:chaperone-mediated protein complex assembly"/>
    <property type="evidence" value="ECO:0007669"/>
    <property type="project" value="InterPro"/>
</dbReference>
<dbReference type="InParanoid" id="A0A6G9IBT6"/>
<evidence type="ECO:0000256" key="1">
    <source>
        <dbReference type="ARBA" id="ARBA00023063"/>
    </source>
</evidence>
<keyword evidence="1" id="KW-0534">Nitrate assimilation</keyword>